<dbReference type="InterPro" id="IPR008271">
    <property type="entry name" value="Ser/Thr_kinase_AS"/>
</dbReference>
<sequence length="631" mass="67084">MPSLIGRLVGQRYQIEQVVARGGMATVYLAIDLRLERKVALKVIHPHLASDASFRDKFMREARMAAKLSHPNLVNVFDQGEDGEIAFMAMEFVSGITLRDALKDFGALDAKRALDLFEPMLSGLAAAHRAGVLHRDLKPENVLLADDGRIKLGDFGLARDIDNHTSTGSLVGTVAYLSPELVMRGIADARSDVYAAGIMLFEMLTGRQPYEGEQAVQIAYQHANEIVPAPSTVNAGVPALLDELVLWATAKEPAHRPNDAVELLAVVQRAKAELKAGRNDTALRVPVLNQSTDAKTTVLPAMDLNATEIISATNLDGATTVLDDFEFQTPDISPLEKLGMKRRGLKIVIATLLVILMGAGGGWFFSSGPGGFKAIPNLTSRTLEEAQTSLSSLNADVVIEEVSSATVAQGLVVNTEPAAGAYYFGGTIKIYISSGPKLVSAPQLKGLNLAEATAEIIKAGFVLGEVKSAFNSLPIGEIFDYLGSDGTKIPETSRLDLWVSLGAIPVVAGLSQEVAVAAIETAGLTINEINEEFSDSVAAGQVINLVPLSEPLGKNGSVNLLVSKGPNVVIVPNMIGQTILAAKTNLETLGLRVIVNTDQLTTKWGIVKVKRQSAAADTQLRVGDSITISTK</sequence>
<dbReference type="SUPFAM" id="SSF56112">
    <property type="entry name" value="Protein kinase-like (PK-like)"/>
    <property type="match status" value="1"/>
</dbReference>
<evidence type="ECO:0000256" key="4">
    <source>
        <dbReference type="ARBA" id="ARBA00022777"/>
    </source>
</evidence>
<protein>
    <submittedName>
        <fullName evidence="8">Unannotated protein</fullName>
    </submittedName>
</protein>
<keyword evidence="3" id="KW-0547">Nucleotide-binding</keyword>
<gene>
    <name evidence="8" type="ORF">UFOPK1909_00104</name>
</gene>
<dbReference type="InterPro" id="IPR011009">
    <property type="entry name" value="Kinase-like_dom_sf"/>
</dbReference>
<keyword evidence="4" id="KW-0418">Kinase</keyword>
<dbReference type="GO" id="GO:0004674">
    <property type="term" value="F:protein serine/threonine kinase activity"/>
    <property type="evidence" value="ECO:0007669"/>
    <property type="project" value="UniProtKB-KW"/>
</dbReference>
<dbReference type="Gene3D" id="3.30.10.20">
    <property type="match status" value="4"/>
</dbReference>
<dbReference type="PANTHER" id="PTHR43289">
    <property type="entry name" value="MITOGEN-ACTIVATED PROTEIN KINASE KINASE KINASE 20-RELATED"/>
    <property type="match status" value="1"/>
</dbReference>
<keyword evidence="5" id="KW-0067">ATP-binding</keyword>
<feature type="domain" description="PASTA" evidence="7">
    <location>
        <begin position="368"/>
        <end position="434"/>
    </location>
</feature>
<feature type="domain" description="PASTA" evidence="7">
    <location>
        <begin position="565"/>
        <end position="631"/>
    </location>
</feature>
<evidence type="ECO:0000259" key="6">
    <source>
        <dbReference type="PROSITE" id="PS50011"/>
    </source>
</evidence>
<dbReference type="PROSITE" id="PS51178">
    <property type="entry name" value="PASTA"/>
    <property type="match status" value="2"/>
</dbReference>
<evidence type="ECO:0000256" key="1">
    <source>
        <dbReference type="ARBA" id="ARBA00022527"/>
    </source>
</evidence>
<evidence type="ECO:0000256" key="5">
    <source>
        <dbReference type="ARBA" id="ARBA00022840"/>
    </source>
</evidence>
<dbReference type="Gene3D" id="1.10.510.10">
    <property type="entry name" value="Transferase(Phosphotransferase) domain 1"/>
    <property type="match status" value="1"/>
</dbReference>
<dbReference type="PROSITE" id="PS00108">
    <property type="entry name" value="PROTEIN_KINASE_ST"/>
    <property type="match status" value="1"/>
</dbReference>
<evidence type="ECO:0000256" key="3">
    <source>
        <dbReference type="ARBA" id="ARBA00022741"/>
    </source>
</evidence>
<evidence type="ECO:0000256" key="2">
    <source>
        <dbReference type="ARBA" id="ARBA00022679"/>
    </source>
</evidence>
<dbReference type="PROSITE" id="PS50011">
    <property type="entry name" value="PROTEIN_KINASE_DOM"/>
    <property type="match status" value="1"/>
</dbReference>
<dbReference type="AlphaFoldDB" id="A0A6J6HNF1"/>
<feature type="domain" description="Protein kinase" evidence="6">
    <location>
        <begin position="13"/>
        <end position="274"/>
    </location>
</feature>
<dbReference type="PANTHER" id="PTHR43289:SF34">
    <property type="entry name" value="SERINE_THREONINE-PROTEIN KINASE YBDM-RELATED"/>
    <property type="match status" value="1"/>
</dbReference>
<dbReference type="GO" id="GO:0005524">
    <property type="term" value="F:ATP binding"/>
    <property type="evidence" value="ECO:0007669"/>
    <property type="project" value="UniProtKB-KW"/>
</dbReference>
<name>A0A6J6HNF1_9ZZZZ</name>
<keyword evidence="1" id="KW-0723">Serine/threonine-protein kinase</keyword>
<accession>A0A6J6HNF1</accession>
<proteinExistence type="predicted"/>
<dbReference type="FunFam" id="1.10.510.10:FF:000021">
    <property type="entry name" value="Serine/threonine protein kinase"/>
    <property type="match status" value="1"/>
</dbReference>
<evidence type="ECO:0000259" key="7">
    <source>
        <dbReference type="PROSITE" id="PS51178"/>
    </source>
</evidence>
<dbReference type="EMBL" id="CAEZVD010000002">
    <property type="protein sequence ID" value="CAB4614640.1"/>
    <property type="molecule type" value="Genomic_DNA"/>
</dbReference>
<dbReference type="SMART" id="SM00220">
    <property type="entry name" value="S_TKc"/>
    <property type="match status" value="1"/>
</dbReference>
<dbReference type="Pfam" id="PF03793">
    <property type="entry name" value="PASTA"/>
    <property type="match status" value="3"/>
</dbReference>
<keyword evidence="2" id="KW-0808">Transferase</keyword>
<dbReference type="Gene3D" id="3.30.200.20">
    <property type="entry name" value="Phosphorylase Kinase, domain 1"/>
    <property type="match status" value="1"/>
</dbReference>
<dbReference type="NCBIfam" id="NF033483">
    <property type="entry name" value="PknB_PASTA_kin"/>
    <property type="match status" value="1"/>
</dbReference>
<dbReference type="Pfam" id="PF00069">
    <property type="entry name" value="Pkinase"/>
    <property type="match status" value="1"/>
</dbReference>
<dbReference type="FunFam" id="3.30.200.20:FF:000035">
    <property type="entry name" value="Serine/threonine protein kinase Stk1"/>
    <property type="match status" value="1"/>
</dbReference>
<evidence type="ECO:0000313" key="8">
    <source>
        <dbReference type="EMBL" id="CAB4614640.1"/>
    </source>
</evidence>
<reference evidence="8" key="1">
    <citation type="submission" date="2020-05" db="EMBL/GenBank/DDBJ databases">
        <authorList>
            <person name="Chiriac C."/>
            <person name="Salcher M."/>
            <person name="Ghai R."/>
            <person name="Kavagutti S V."/>
        </authorList>
    </citation>
    <scope>NUCLEOTIDE SEQUENCE</scope>
</reference>
<dbReference type="SMART" id="SM00740">
    <property type="entry name" value="PASTA"/>
    <property type="match status" value="4"/>
</dbReference>
<organism evidence="8">
    <name type="scientific">freshwater metagenome</name>
    <dbReference type="NCBI Taxonomy" id="449393"/>
    <lineage>
        <taxon>unclassified sequences</taxon>
        <taxon>metagenomes</taxon>
        <taxon>ecological metagenomes</taxon>
    </lineage>
</organism>
<dbReference type="InterPro" id="IPR000719">
    <property type="entry name" value="Prot_kinase_dom"/>
</dbReference>
<dbReference type="CDD" id="cd06577">
    <property type="entry name" value="PASTA_pknB"/>
    <property type="match status" value="4"/>
</dbReference>
<dbReference type="InterPro" id="IPR005543">
    <property type="entry name" value="PASTA_dom"/>
</dbReference>
<dbReference type="CDD" id="cd14014">
    <property type="entry name" value="STKc_PknB_like"/>
    <property type="match status" value="1"/>
</dbReference>